<feature type="compositionally biased region" description="Low complexity" evidence="1">
    <location>
        <begin position="133"/>
        <end position="142"/>
    </location>
</feature>
<organism evidence="3 4">
    <name type="scientific">Sphingomonas donggukensis</name>
    <dbReference type="NCBI Taxonomy" id="2949093"/>
    <lineage>
        <taxon>Bacteria</taxon>
        <taxon>Pseudomonadati</taxon>
        <taxon>Pseudomonadota</taxon>
        <taxon>Alphaproteobacteria</taxon>
        <taxon>Sphingomonadales</taxon>
        <taxon>Sphingomonadaceae</taxon>
        <taxon>Sphingomonas</taxon>
    </lineage>
</organism>
<accession>A0ABY4TW12</accession>
<evidence type="ECO:0000313" key="4">
    <source>
        <dbReference type="Proteomes" id="UP001055580"/>
    </source>
</evidence>
<sequence>MSHPDLGEGTMVTAAAMMLWAILCLAPQTPIGRALHRWTVAAPAARLNRITRGQVLLAMLLVSGASLVGWLIGHEAVRLIAMGLPDLAGIVATFEVTAYLDALAAIVTAASAARFGAVRTWLATVFRPRRATSRTPRTASRPVSKATANDDEDRRYALAA</sequence>
<gene>
    <name evidence="3" type="ORF">M9980_00155</name>
</gene>
<dbReference type="Proteomes" id="UP001055580">
    <property type="component" value="Chromosome"/>
</dbReference>
<feature type="transmembrane region" description="Helical" evidence="2">
    <location>
        <begin position="55"/>
        <end position="73"/>
    </location>
</feature>
<keyword evidence="2" id="KW-0472">Membrane</keyword>
<reference evidence="3" key="1">
    <citation type="submission" date="2022-05" db="EMBL/GenBank/DDBJ databases">
        <title>Sphingomonas sp. strain RMG20 Genome sequencing and assembly.</title>
        <authorList>
            <person name="Kim I."/>
        </authorList>
    </citation>
    <scope>NUCLEOTIDE SEQUENCE</scope>
    <source>
        <strain evidence="3">RMG20</strain>
    </source>
</reference>
<feature type="region of interest" description="Disordered" evidence="1">
    <location>
        <begin position="133"/>
        <end position="152"/>
    </location>
</feature>
<protein>
    <submittedName>
        <fullName evidence="3">Uncharacterized protein</fullName>
    </submittedName>
</protein>
<proteinExistence type="predicted"/>
<keyword evidence="2" id="KW-1133">Transmembrane helix</keyword>
<name>A0ABY4TW12_9SPHN</name>
<evidence type="ECO:0000256" key="1">
    <source>
        <dbReference type="SAM" id="MobiDB-lite"/>
    </source>
</evidence>
<evidence type="ECO:0000313" key="3">
    <source>
        <dbReference type="EMBL" id="URW75687.1"/>
    </source>
</evidence>
<dbReference type="EMBL" id="CP098401">
    <property type="protein sequence ID" value="URW75687.1"/>
    <property type="molecule type" value="Genomic_DNA"/>
</dbReference>
<keyword evidence="4" id="KW-1185">Reference proteome</keyword>
<dbReference type="RefSeq" id="WP_250752153.1">
    <property type="nucleotide sequence ID" value="NZ_CP098401.1"/>
</dbReference>
<evidence type="ECO:0000256" key="2">
    <source>
        <dbReference type="SAM" id="Phobius"/>
    </source>
</evidence>
<keyword evidence="2" id="KW-0812">Transmembrane</keyword>
<feature type="transmembrane region" description="Helical" evidence="2">
    <location>
        <begin position="6"/>
        <end position="26"/>
    </location>
</feature>